<evidence type="ECO:0000259" key="2">
    <source>
        <dbReference type="Pfam" id="PF08275"/>
    </source>
</evidence>
<gene>
    <name evidence="4" type="primary">mobF</name>
    <name evidence="4" type="ORF">ACH47X_08170</name>
</gene>
<dbReference type="Gene3D" id="3.90.980.10">
    <property type="entry name" value="DNA primase, catalytic core, N-terminal domain"/>
    <property type="match status" value="1"/>
</dbReference>
<feature type="region of interest" description="Disordered" evidence="1">
    <location>
        <begin position="1186"/>
        <end position="1240"/>
    </location>
</feature>
<dbReference type="SUPFAM" id="SSF56731">
    <property type="entry name" value="DNA primase core"/>
    <property type="match status" value="1"/>
</dbReference>
<dbReference type="SUPFAM" id="SSF52540">
    <property type="entry name" value="P-loop containing nucleoside triphosphate hydrolases"/>
    <property type="match status" value="2"/>
</dbReference>
<feature type="domain" description="DNA primase DNAG catalytic core N-terminal" evidence="2">
    <location>
        <begin position="1269"/>
        <end position="1382"/>
    </location>
</feature>
<dbReference type="InterPro" id="IPR037068">
    <property type="entry name" value="DNA_primase_core_N_sf"/>
</dbReference>
<evidence type="ECO:0000313" key="4">
    <source>
        <dbReference type="EMBL" id="MFI2486870.1"/>
    </source>
</evidence>
<evidence type="ECO:0000313" key="5">
    <source>
        <dbReference type="Proteomes" id="UP001611580"/>
    </source>
</evidence>
<feature type="region of interest" description="Disordered" evidence="1">
    <location>
        <begin position="1757"/>
        <end position="1786"/>
    </location>
</feature>
<dbReference type="Proteomes" id="UP001611580">
    <property type="component" value="Unassembled WGS sequence"/>
</dbReference>
<keyword evidence="5" id="KW-1185">Reference proteome</keyword>
<dbReference type="Pfam" id="PF08751">
    <property type="entry name" value="TrwC"/>
    <property type="match status" value="1"/>
</dbReference>
<proteinExistence type="predicted"/>
<dbReference type="Gene3D" id="3.40.1360.10">
    <property type="match status" value="1"/>
</dbReference>
<sequence length="1786" mass="191154">MMTVHVLSAGSGYTYLTQQVASGDVPRGRGVSLTDYYMQHGNPPGRWVGAGTEQLGVSGRVLERQMMSLFGQGRHPDAGRLELEALANGASKQDAARAGALGRAFPVFESAEDDGYRAALEAAYARFARENDRPPEPGVERDGLRWEVGRALATRKGDTGGGGPLTDDEVARWLAERGGQPRRAVAGYDLVFTPSKSISVLWGPGDPATREAITKAHTDAWQDTLTWIESEAALTRAGAGGVRQIDTHGLTAVAFDHLDSRTGDPNLHTHVAVSTKVLGVDGGWRALDGRVLLGLKVAASERYNTRIEQLLVERLGVVFHTEARGRGKQGVREIVGIPKTLRDAFSKRRAAIVESYESLRAAYRASHGHEPATEAAFGLTQQANLDTRPGKGVPVGLRDRLPQWAAVAASVLGGRAAVTGMLTTALHPSAGEGRVVVDEPGDLWAAVAQDLAGRGIARWAAQDVTDVVGRLATLWPHAQVFRPLGWTSPARRQGMLTSLAGQVLAQGDLVDACLTNVAGKRSTWTTYHLQAEATRLAREHAPTGTDLLALAGTISGYAVAGSLQVTPPDVNEPPDVMRRKDGESVYFVHGSTRYTSLAVLEAEDRLLAAAGTPGGLVIDPGAVEAAIERVRVDRGRILNAGQRDLVAHFAASTVLAAGIGPAGTGKTTAMRAFADAVQDSGGKLIALAPSAAAAEVLGADLGDGITAETLDMFLLASRGKGGERLRERLAVEPGTVVLVDEASLAGTLSLAEILTITQAAGGSVRLLGDPAQLSAVAAGGALRLITQQAGAVELTHIHRFHTPGEADASLQVRDGDHRGLDFYITGRRTQGGSAAQMAEEMFANWITDSDAGSKAIMIAATNTLVTELSARARAHRVTRGEVEDDGVVLHDENRAGVGDIIVTRLNNRHLHAEDEDGHIDWARGWVKNGDLWHVTARGADGALQARHQDTGATVVLPADYVSEHVELGYAATIHRVQGTTVDTSHAMVGVGMTRNPLYTAITRGAISNRVYVETDDVLDLDPHRQPNTERAVLNALKGVLDRDGEEQSASRVIEEEWDYAHSLAKLVPEYEDAYLAFLEPDRVGRLAQAVRSVLPGRVADLVLADEVWPVLAKRLSMHEAAGTDPATVVRRAAGTGFRDARSVAKVLHHRIGLPRPHDHDERGLPVWMTTAPDTTDKLLWEPDGLTASTIGSGTPGELDEASLHHGAGAGQAPEPALGVPDGADAPAGTDRAPTEGTQEPVDMGERDQAVEITAHAWTWWTRQKVTQPWATQYMTSRGLTDAEWGVAPGSWSGLTDHLRALGYTPDQLVTAGVATRTRGGRVIDKFRNRIMFPYRNQTGQVVGVTGRINPTEADTGDGRAPKYLNSPETAAYRKSELVYGLDPDAITRLAAGARPVLVEGPTDHAALHLAAARLAEQTGIQIVPVAAGGTGVTAQHLRALRDATGRDLTDLVVALDPDTAGRTAAARVWSLLTPEEAANARALDLATDPAQTATDDPEALAAALVESIPLTWFAMAPNLQTIRDLDHFERQIPQLRALVDHLYDRVELDQWWTLIEHVAQTIGHTLGAQNHQQLDVASVRKVMTDHLADRITNQAQTDPTTSVDRTAAVGGAQGLRERPVTDPLVQAWLTRHADLIAARLDALVEDAMTNPQLWMETITPPSANGPAREIWQAAMRQILAYRDRYQVTDSVDPLGPRLSEGERSVAYRGAARALESITSGITTDGATDLVLSGRQRARSGRPMERVPAVLAEVRARAGERVRREADERARRDHAERARDSSNGPTW</sequence>
<dbReference type="InterPro" id="IPR014862">
    <property type="entry name" value="TrwC"/>
</dbReference>
<evidence type="ECO:0000259" key="3">
    <source>
        <dbReference type="Pfam" id="PF08751"/>
    </source>
</evidence>
<dbReference type="InterPro" id="IPR027417">
    <property type="entry name" value="P-loop_NTPase"/>
</dbReference>
<dbReference type="Pfam" id="PF08275">
    <property type="entry name" value="DNAG_N"/>
    <property type="match status" value="1"/>
</dbReference>
<accession>A0ABW7XHS0</accession>
<dbReference type="InterPro" id="IPR050219">
    <property type="entry name" value="DnaG_primase"/>
</dbReference>
<comment type="caution">
    <text evidence="4">The sequence shown here is derived from an EMBL/GenBank/DDBJ whole genome shotgun (WGS) entry which is preliminary data.</text>
</comment>
<dbReference type="PANTHER" id="PTHR30313">
    <property type="entry name" value="DNA PRIMASE"/>
    <property type="match status" value="1"/>
</dbReference>
<dbReference type="RefSeq" id="WP_397403146.1">
    <property type="nucleotide sequence ID" value="NZ_JBIRYI010000004.1"/>
</dbReference>
<evidence type="ECO:0000256" key="1">
    <source>
        <dbReference type="SAM" id="MobiDB-lite"/>
    </source>
</evidence>
<dbReference type="InterPro" id="IPR013264">
    <property type="entry name" value="DNAG_N"/>
</dbReference>
<feature type="domain" description="TrwC relaxase" evidence="3">
    <location>
        <begin position="9"/>
        <end position="410"/>
    </location>
</feature>
<organism evidence="4 5">
    <name type="scientific">Promicromonospora kroppenstedtii</name>
    <dbReference type="NCBI Taxonomy" id="440482"/>
    <lineage>
        <taxon>Bacteria</taxon>
        <taxon>Bacillati</taxon>
        <taxon>Actinomycetota</taxon>
        <taxon>Actinomycetes</taxon>
        <taxon>Micrococcales</taxon>
        <taxon>Promicromonosporaceae</taxon>
        <taxon>Promicromonospora</taxon>
    </lineage>
</organism>
<feature type="compositionally biased region" description="Basic and acidic residues" evidence="1">
    <location>
        <begin position="1757"/>
        <end position="1779"/>
    </location>
</feature>
<dbReference type="Gene3D" id="3.40.50.300">
    <property type="entry name" value="P-loop containing nucleotide triphosphate hydrolases"/>
    <property type="match status" value="2"/>
</dbReference>
<dbReference type="Pfam" id="PF13155">
    <property type="entry name" value="Toprim_2"/>
    <property type="match status" value="1"/>
</dbReference>
<dbReference type="PANTHER" id="PTHR30313:SF2">
    <property type="entry name" value="DNA PRIMASE"/>
    <property type="match status" value="1"/>
</dbReference>
<dbReference type="EMBL" id="JBIRYI010000004">
    <property type="protein sequence ID" value="MFI2486870.1"/>
    <property type="molecule type" value="Genomic_DNA"/>
</dbReference>
<dbReference type="Pfam" id="PF13604">
    <property type="entry name" value="AAA_30"/>
    <property type="match status" value="1"/>
</dbReference>
<dbReference type="CDD" id="cd18809">
    <property type="entry name" value="SF1_C_RecD"/>
    <property type="match status" value="1"/>
</dbReference>
<dbReference type="SUPFAM" id="SSF55464">
    <property type="entry name" value="Origin of replication-binding domain, RBD-like"/>
    <property type="match status" value="1"/>
</dbReference>
<dbReference type="NCBIfam" id="NF041492">
    <property type="entry name" value="MobF"/>
    <property type="match status" value="1"/>
</dbReference>
<protein>
    <submittedName>
        <fullName evidence="4">MobF family relaxase</fullName>
    </submittedName>
</protein>
<reference evidence="4 5" key="1">
    <citation type="submission" date="2024-10" db="EMBL/GenBank/DDBJ databases">
        <title>The Natural Products Discovery Center: Release of the First 8490 Sequenced Strains for Exploring Actinobacteria Biosynthetic Diversity.</title>
        <authorList>
            <person name="Kalkreuter E."/>
            <person name="Kautsar S.A."/>
            <person name="Yang D."/>
            <person name="Bader C.D."/>
            <person name="Teijaro C.N."/>
            <person name="Fluegel L."/>
            <person name="Davis C.M."/>
            <person name="Simpson J.R."/>
            <person name="Lauterbach L."/>
            <person name="Steele A.D."/>
            <person name="Gui C."/>
            <person name="Meng S."/>
            <person name="Li G."/>
            <person name="Viehrig K."/>
            <person name="Ye F."/>
            <person name="Su P."/>
            <person name="Kiefer A.F."/>
            <person name="Nichols A."/>
            <person name="Cepeda A.J."/>
            <person name="Yan W."/>
            <person name="Fan B."/>
            <person name="Jiang Y."/>
            <person name="Adhikari A."/>
            <person name="Zheng C.-J."/>
            <person name="Schuster L."/>
            <person name="Cowan T.M."/>
            <person name="Smanski M.J."/>
            <person name="Chevrette M.G."/>
            <person name="De Carvalho L.P.S."/>
            <person name="Shen B."/>
        </authorList>
    </citation>
    <scope>NUCLEOTIDE SEQUENCE [LARGE SCALE GENOMIC DNA]</scope>
    <source>
        <strain evidence="4 5">NPDC019481</strain>
    </source>
</reference>
<name>A0ABW7XHS0_9MICO</name>
<dbReference type="Gene3D" id="2.30.30.940">
    <property type="match status" value="1"/>
</dbReference>